<gene>
    <name evidence="2" type="ORF">AB675_11915</name>
</gene>
<reference evidence="2 3" key="1">
    <citation type="submission" date="2015-06" db="EMBL/GenBank/DDBJ databases">
        <title>Draft genome of the ant-associated black yeast Phialophora attae CBS 131958.</title>
        <authorList>
            <person name="Moreno L.F."/>
            <person name="Stielow B.J."/>
            <person name="de Hoog S."/>
            <person name="Vicente V.A."/>
            <person name="Weiss V.A."/>
            <person name="de Vries M."/>
            <person name="Cruz L.M."/>
            <person name="Souza E.M."/>
        </authorList>
    </citation>
    <scope>NUCLEOTIDE SEQUENCE [LARGE SCALE GENOMIC DNA]</scope>
    <source>
        <strain evidence="2 3">CBS 131958</strain>
    </source>
</reference>
<evidence type="ECO:0000313" key="2">
    <source>
        <dbReference type="EMBL" id="KPI34985.1"/>
    </source>
</evidence>
<dbReference type="EMBL" id="LFJN01000046">
    <property type="protein sequence ID" value="KPI34985.1"/>
    <property type="molecule type" value="Genomic_DNA"/>
</dbReference>
<dbReference type="OrthoDB" id="4140400at2759"/>
<feature type="chain" id="PRO_5005873275" evidence="1">
    <location>
        <begin position="18"/>
        <end position="452"/>
    </location>
</feature>
<accession>A0A0N1HH49</accession>
<evidence type="ECO:0000256" key="1">
    <source>
        <dbReference type="SAM" id="SignalP"/>
    </source>
</evidence>
<comment type="caution">
    <text evidence="2">The sequence shown here is derived from an EMBL/GenBank/DDBJ whole genome shotgun (WGS) entry which is preliminary data.</text>
</comment>
<dbReference type="AlphaFoldDB" id="A0A0N1HH49"/>
<proteinExistence type="predicted"/>
<name>A0A0N1HH49_9EURO</name>
<dbReference type="GeneID" id="28732685"/>
<feature type="signal peptide" evidence="1">
    <location>
        <begin position="1"/>
        <end position="17"/>
    </location>
</feature>
<dbReference type="VEuPathDB" id="FungiDB:AB675_11915"/>
<sequence>MKSNSVILFTLTSLAAALPQHISKTNALLQSRQALSDPGFNTICSGVTSCALSKQEWDDFSLDDFLLFNIQSLGPGGNFPQKFADGNRAFDGPSDDLSGCASLDGPCDHRSGFSQSTVDNCPDLTSETVCAKYGDARAGIVIDNWVALHNGVKLQALAVAQARDNLVAQNFVSDLLDGMAEEQGSFLDEIVEFVVTLPLQLFKAPVLAVKLALKAFATLDNLTIDTIPDGGISPFIKQAVANQEIKDERDRAKDQMARQLDLIVEGEQQRLTFVLKSVFNGVSEQNIFTASDREQAARDTMVFKFAQSGGFLQGNGDMATLEELTAAAETTMKNTIVSAVMKVYKWQVIRVFGLVLNFPGEPVDPKTCIDGFKGLPDALGAPCLEFRRGGSISDPKMENPDVIQKAVDWPAMAQNADDCKGGEPDNSPNAEIGQDGLPRCFYNFPITTVDFS</sequence>
<evidence type="ECO:0000313" key="3">
    <source>
        <dbReference type="Proteomes" id="UP000038010"/>
    </source>
</evidence>
<keyword evidence="3" id="KW-1185">Reference proteome</keyword>
<protein>
    <submittedName>
        <fullName evidence="2">Uncharacterized protein</fullName>
    </submittedName>
</protein>
<keyword evidence="1" id="KW-0732">Signal</keyword>
<dbReference type="RefSeq" id="XP_017994948.1">
    <property type="nucleotide sequence ID" value="XM_018140804.1"/>
</dbReference>
<dbReference type="Proteomes" id="UP000038010">
    <property type="component" value="Unassembled WGS sequence"/>
</dbReference>
<organism evidence="2 3">
    <name type="scientific">Cyphellophora attinorum</name>
    <dbReference type="NCBI Taxonomy" id="1664694"/>
    <lineage>
        <taxon>Eukaryota</taxon>
        <taxon>Fungi</taxon>
        <taxon>Dikarya</taxon>
        <taxon>Ascomycota</taxon>
        <taxon>Pezizomycotina</taxon>
        <taxon>Eurotiomycetes</taxon>
        <taxon>Chaetothyriomycetidae</taxon>
        <taxon>Chaetothyriales</taxon>
        <taxon>Cyphellophoraceae</taxon>
        <taxon>Cyphellophora</taxon>
    </lineage>
</organism>